<dbReference type="Proteomes" id="UP001642501">
    <property type="component" value="Unassembled WGS sequence"/>
</dbReference>
<name>A0ABP0DQS7_9PEZI</name>
<dbReference type="EMBL" id="CAWUOM010000075">
    <property type="protein sequence ID" value="CAK7270645.1"/>
    <property type="molecule type" value="Genomic_DNA"/>
</dbReference>
<evidence type="ECO:0000313" key="3">
    <source>
        <dbReference type="Proteomes" id="UP001642501"/>
    </source>
</evidence>
<evidence type="ECO:0000256" key="1">
    <source>
        <dbReference type="SAM" id="MobiDB-lite"/>
    </source>
</evidence>
<protein>
    <recommendedName>
        <fullName evidence="4">Sialidase</fullName>
    </recommendedName>
</protein>
<feature type="region of interest" description="Disordered" evidence="1">
    <location>
        <begin position="628"/>
        <end position="649"/>
    </location>
</feature>
<feature type="region of interest" description="Disordered" evidence="1">
    <location>
        <begin position="87"/>
        <end position="130"/>
    </location>
</feature>
<sequence length="687" mass="74642">MSSSLAADVAFDFCFSPYNPATPPPPVNSHSGCSHFMPMPPDAYLSTPAVSAPSTRHSTPTRSPIRKLGPLLLPKIRSQDQALGGLTNADADTAVSKPKRSRVSPPTTAERSRSKAAAKRHRRTLITPSQPYAVSSGAVLSRHISSFSDLDSIATANDSQQQRGATPMTVFETTPPPPEPHYFSAKFEPLQSQPPSSKQPQKQQQQQQEQQHGSFFDRAEATCSLNGTGHLDDCGLFMHDTYDYDYSFAPYPGTVPTNYLASVEPSSQYGDATFGQIHLPPQPHQQHTQGDRILLPLRPASPQRTALLEQDFPSKSASFVADTPLLATAAPAAATSASSLVAYLTGTNPAPALVRTISFPLADLSTKHYWWDVRQVRPWYSFNMANLAALPGASLVLSCPVPMAFLPTPQLPARSIQPETESELHDLCSAHYLPRVNAALCLSSPRPIQLTCSSTSQDFGRFFVGHATGDSAITAALFGGGPMARVIGLVKSFDRFNTGMRSEGNVRRVEYLRGLAHLHYLMREHSCRYGFLLTEIELVLVRNGTEPIPFFGQLEVTSVSLAITSAEPLAKVTANRVSDSQFADDALDNMPLTACLALWGLCMLASDEMAAAAATSSDNDLLCPHTTHIGAPAEGTRQKAAPRDDWMPQPQLVEKRAAKRARGWILPEDAVCRKEMGRRGVRYISVR</sequence>
<evidence type="ECO:0008006" key="4">
    <source>
        <dbReference type="Google" id="ProtNLM"/>
    </source>
</evidence>
<evidence type="ECO:0000313" key="2">
    <source>
        <dbReference type="EMBL" id="CAK7270645.1"/>
    </source>
</evidence>
<keyword evidence="3" id="KW-1185">Reference proteome</keyword>
<feature type="compositionally biased region" description="Polar residues" evidence="1">
    <location>
        <begin position="48"/>
        <end position="62"/>
    </location>
</feature>
<feature type="region of interest" description="Disordered" evidence="1">
    <location>
        <begin position="156"/>
        <end position="214"/>
    </location>
</feature>
<gene>
    <name evidence="2" type="ORF">SEPCBS57363_004207</name>
</gene>
<proteinExistence type="predicted"/>
<accession>A0ABP0DQS7</accession>
<feature type="region of interest" description="Disordered" evidence="1">
    <location>
        <begin position="48"/>
        <end position="73"/>
    </location>
</feature>
<reference evidence="2 3" key="1">
    <citation type="submission" date="2024-01" db="EMBL/GenBank/DDBJ databases">
        <authorList>
            <person name="Allen C."/>
            <person name="Tagirdzhanova G."/>
        </authorList>
    </citation>
    <scope>NUCLEOTIDE SEQUENCE [LARGE SCALE GENOMIC DNA]</scope>
    <source>
        <strain evidence="2 3">CBS 573.63</strain>
    </source>
</reference>
<feature type="compositionally biased region" description="Low complexity" evidence="1">
    <location>
        <begin position="191"/>
        <end position="211"/>
    </location>
</feature>
<comment type="caution">
    <text evidence="2">The sequence shown here is derived from an EMBL/GenBank/DDBJ whole genome shotgun (WGS) entry which is preliminary data.</text>
</comment>
<organism evidence="2 3">
    <name type="scientific">Sporothrix epigloea</name>
    <dbReference type="NCBI Taxonomy" id="1892477"/>
    <lineage>
        <taxon>Eukaryota</taxon>
        <taxon>Fungi</taxon>
        <taxon>Dikarya</taxon>
        <taxon>Ascomycota</taxon>
        <taxon>Pezizomycotina</taxon>
        <taxon>Sordariomycetes</taxon>
        <taxon>Sordariomycetidae</taxon>
        <taxon>Ophiostomatales</taxon>
        <taxon>Ophiostomataceae</taxon>
        <taxon>Sporothrix</taxon>
    </lineage>
</organism>
<feature type="compositionally biased region" description="Basic residues" evidence="1">
    <location>
        <begin position="114"/>
        <end position="124"/>
    </location>
</feature>